<evidence type="ECO:0000313" key="2">
    <source>
        <dbReference type="Proteomes" id="UP000479710"/>
    </source>
</evidence>
<proteinExistence type="predicted"/>
<protein>
    <submittedName>
        <fullName evidence="1">Uncharacterized protein</fullName>
    </submittedName>
</protein>
<dbReference type="AlphaFoldDB" id="A0A6G1ETP0"/>
<comment type="caution">
    <text evidence="1">The sequence shown here is derived from an EMBL/GenBank/DDBJ whole genome shotgun (WGS) entry which is preliminary data.</text>
</comment>
<dbReference type="EMBL" id="SPHZ02000003">
    <property type="protein sequence ID" value="KAF0928018.1"/>
    <property type="molecule type" value="Genomic_DNA"/>
</dbReference>
<accession>A0A6G1ETP0</accession>
<reference evidence="1 2" key="1">
    <citation type="submission" date="2019-11" db="EMBL/GenBank/DDBJ databases">
        <title>Whole genome sequence of Oryza granulata.</title>
        <authorList>
            <person name="Li W."/>
        </authorList>
    </citation>
    <scope>NUCLEOTIDE SEQUENCE [LARGE SCALE GENOMIC DNA]</scope>
    <source>
        <strain evidence="2">cv. Menghai</strain>
        <tissue evidence="1">Leaf</tissue>
    </source>
</reference>
<organism evidence="1 2">
    <name type="scientific">Oryza meyeriana var. granulata</name>
    <dbReference type="NCBI Taxonomy" id="110450"/>
    <lineage>
        <taxon>Eukaryota</taxon>
        <taxon>Viridiplantae</taxon>
        <taxon>Streptophyta</taxon>
        <taxon>Embryophyta</taxon>
        <taxon>Tracheophyta</taxon>
        <taxon>Spermatophyta</taxon>
        <taxon>Magnoliopsida</taxon>
        <taxon>Liliopsida</taxon>
        <taxon>Poales</taxon>
        <taxon>Poaceae</taxon>
        <taxon>BOP clade</taxon>
        <taxon>Oryzoideae</taxon>
        <taxon>Oryzeae</taxon>
        <taxon>Oryzinae</taxon>
        <taxon>Oryza</taxon>
        <taxon>Oryza meyeriana</taxon>
    </lineage>
</organism>
<evidence type="ECO:0000313" key="1">
    <source>
        <dbReference type="EMBL" id="KAF0928018.1"/>
    </source>
</evidence>
<gene>
    <name evidence="1" type="ORF">E2562_037232</name>
</gene>
<dbReference type="Proteomes" id="UP000479710">
    <property type="component" value="Unassembled WGS sequence"/>
</dbReference>
<keyword evidence="2" id="KW-1185">Reference proteome</keyword>
<sequence>MDLFTDAVTEAQGTARRPWLTRSGRTREWMEADSEGEMGRTGPRTLVQKAQSQPVRQLRFTLIKGERYLRVF</sequence>
<name>A0A6G1ETP0_9ORYZ</name>